<evidence type="ECO:0000256" key="2">
    <source>
        <dbReference type="ARBA" id="ARBA00022574"/>
    </source>
</evidence>
<dbReference type="GO" id="GO:0017183">
    <property type="term" value="P:protein histidyl modification to diphthamide"/>
    <property type="evidence" value="ECO:0007669"/>
    <property type="project" value="TreeGrafter"/>
</dbReference>
<dbReference type="Pfam" id="PF00400">
    <property type="entry name" value="WD40"/>
    <property type="match status" value="1"/>
</dbReference>
<evidence type="ECO:0000256" key="6">
    <source>
        <dbReference type="ARBA" id="ARBA00039131"/>
    </source>
</evidence>
<evidence type="ECO:0000256" key="3">
    <source>
        <dbReference type="ARBA" id="ARBA00022737"/>
    </source>
</evidence>
<dbReference type="InterPro" id="IPR052415">
    <property type="entry name" value="Diphthine_MTase"/>
</dbReference>
<organism evidence="9 10">
    <name type="scientific">Nadsonia fulvescens var. elongata DSM 6958</name>
    <dbReference type="NCBI Taxonomy" id="857566"/>
    <lineage>
        <taxon>Eukaryota</taxon>
        <taxon>Fungi</taxon>
        <taxon>Dikarya</taxon>
        <taxon>Ascomycota</taxon>
        <taxon>Saccharomycotina</taxon>
        <taxon>Dipodascomycetes</taxon>
        <taxon>Dipodascales</taxon>
        <taxon>Dipodascales incertae sedis</taxon>
        <taxon>Nadsonia</taxon>
    </lineage>
</organism>
<gene>
    <name evidence="9" type="ORF">NADFUDRAFT_51080</name>
</gene>
<keyword evidence="2 8" id="KW-0853">WD repeat</keyword>
<dbReference type="PROSITE" id="PS50082">
    <property type="entry name" value="WD_REPEATS_2"/>
    <property type="match status" value="1"/>
</dbReference>
<dbReference type="PANTHER" id="PTHR46042:SF1">
    <property type="entry name" value="DIPHTHINE METHYLTRANSFERASE"/>
    <property type="match status" value="1"/>
</dbReference>
<evidence type="ECO:0000256" key="4">
    <source>
        <dbReference type="ARBA" id="ARBA00022801"/>
    </source>
</evidence>
<keyword evidence="4" id="KW-0378">Hydrolase</keyword>
<dbReference type="InterPro" id="IPR015943">
    <property type="entry name" value="WD40/YVTN_repeat-like_dom_sf"/>
</dbReference>
<evidence type="ECO:0000313" key="10">
    <source>
        <dbReference type="Proteomes" id="UP000095009"/>
    </source>
</evidence>
<dbReference type="EC" id="3.1.1.97" evidence="6"/>
<comment type="pathway">
    <text evidence="1">Protein modification; peptidyl-diphthamide biosynthesis.</text>
</comment>
<dbReference type="EMBL" id="KV454409">
    <property type="protein sequence ID" value="ODQ65802.1"/>
    <property type="molecule type" value="Genomic_DNA"/>
</dbReference>
<evidence type="ECO:0000256" key="8">
    <source>
        <dbReference type="PROSITE-ProRule" id="PRU00221"/>
    </source>
</evidence>
<protein>
    <recommendedName>
        <fullName evidence="6">methylated diphthine methylhydrolase</fullName>
        <ecNumber evidence="6">3.1.1.97</ecNumber>
    </recommendedName>
</protein>
<keyword evidence="10" id="KW-1185">Reference proteome</keyword>
<feature type="repeat" description="WD" evidence="8">
    <location>
        <begin position="307"/>
        <end position="342"/>
    </location>
</feature>
<accession>A0A1E3PLI0</accession>
<evidence type="ECO:0000256" key="7">
    <source>
        <dbReference type="ARBA" id="ARBA00047551"/>
    </source>
</evidence>
<dbReference type="Gene3D" id="2.130.10.10">
    <property type="entry name" value="YVTN repeat-like/Quinoprotein amine dehydrogenase"/>
    <property type="match status" value="1"/>
</dbReference>
<dbReference type="InterPro" id="IPR036322">
    <property type="entry name" value="WD40_repeat_dom_sf"/>
</dbReference>
<evidence type="ECO:0000256" key="1">
    <source>
        <dbReference type="ARBA" id="ARBA00005156"/>
    </source>
</evidence>
<comment type="catalytic activity">
    <reaction evidence="7">
        <text>diphthine methyl ester-[translation elongation factor 2] + H2O = diphthine-[translation elongation factor 2] + methanol + H(+)</text>
        <dbReference type="Rhea" id="RHEA:42656"/>
        <dbReference type="Rhea" id="RHEA-COMP:10172"/>
        <dbReference type="Rhea" id="RHEA-COMP:10173"/>
        <dbReference type="ChEBI" id="CHEBI:15377"/>
        <dbReference type="ChEBI" id="CHEBI:15378"/>
        <dbReference type="ChEBI" id="CHEBI:17790"/>
        <dbReference type="ChEBI" id="CHEBI:79005"/>
        <dbReference type="ChEBI" id="CHEBI:82696"/>
        <dbReference type="EC" id="3.1.1.97"/>
    </reaction>
</comment>
<proteinExistence type="inferred from homology"/>
<evidence type="ECO:0000256" key="5">
    <source>
        <dbReference type="ARBA" id="ARBA00038092"/>
    </source>
</evidence>
<dbReference type="OrthoDB" id="1930760at2759"/>
<dbReference type="SUPFAM" id="SSF50978">
    <property type="entry name" value="WD40 repeat-like"/>
    <property type="match status" value="1"/>
</dbReference>
<reference evidence="9 10" key="1">
    <citation type="journal article" date="2016" name="Proc. Natl. Acad. Sci. U.S.A.">
        <title>Comparative genomics of biotechnologically important yeasts.</title>
        <authorList>
            <person name="Riley R."/>
            <person name="Haridas S."/>
            <person name="Wolfe K.H."/>
            <person name="Lopes M.R."/>
            <person name="Hittinger C.T."/>
            <person name="Goeker M."/>
            <person name="Salamov A.A."/>
            <person name="Wisecaver J.H."/>
            <person name="Long T.M."/>
            <person name="Calvey C.H."/>
            <person name="Aerts A.L."/>
            <person name="Barry K.W."/>
            <person name="Choi C."/>
            <person name="Clum A."/>
            <person name="Coughlan A.Y."/>
            <person name="Deshpande S."/>
            <person name="Douglass A.P."/>
            <person name="Hanson S.J."/>
            <person name="Klenk H.-P."/>
            <person name="LaButti K.M."/>
            <person name="Lapidus A."/>
            <person name="Lindquist E.A."/>
            <person name="Lipzen A.M."/>
            <person name="Meier-Kolthoff J.P."/>
            <person name="Ohm R.A."/>
            <person name="Otillar R.P."/>
            <person name="Pangilinan J.L."/>
            <person name="Peng Y."/>
            <person name="Rokas A."/>
            <person name="Rosa C.A."/>
            <person name="Scheuner C."/>
            <person name="Sibirny A.A."/>
            <person name="Slot J.C."/>
            <person name="Stielow J.B."/>
            <person name="Sun H."/>
            <person name="Kurtzman C.P."/>
            <person name="Blackwell M."/>
            <person name="Grigoriev I.V."/>
            <person name="Jeffries T.W."/>
        </authorList>
    </citation>
    <scope>NUCLEOTIDE SEQUENCE [LARGE SCALE GENOMIC DNA]</scope>
    <source>
        <strain evidence="9 10">DSM 6958</strain>
    </source>
</reference>
<dbReference type="Proteomes" id="UP000095009">
    <property type="component" value="Unassembled WGS sequence"/>
</dbReference>
<dbReference type="GO" id="GO:0005737">
    <property type="term" value="C:cytoplasm"/>
    <property type="evidence" value="ECO:0007669"/>
    <property type="project" value="TreeGrafter"/>
</dbReference>
<evidence type="ECO:0000313" key="9">
    <source>
        <dbReference type="EMBL" id="ODQ65802.1"/>
    </source>
</evidence>
<keyword evidence="3" id="KW-0677">Repeat</keyword>
<name>A0A1E3PLI0_9ASCO</name>
<dbReference type="PANTHER" id="PTHR46042">
    <property type="entry name" value="DIPHTHINE METHYLTRANSFERASE"/>
    <property type="match status" value="1"/>
</dbReference>
<dbReference type="GO" id="GO:0061685">
    <property type="term" value="F:diphthine methylesterase activity"/>
    <property type="evidence" value="ECO:0007669"/>
    <property type="project" value="UniProtKB-EC"/>
</dbReference>
<sequence length="342" mass="38126">MSTVVHTLTNLPPCCLQFHPNDKTILFAGTYQLESDRSRHGSIDVYKVNTDPENSSLTLLESYHTESSILDLKFSPFDSSLIAVAHSTGNVTIWKCDTENRNFSSITNIQNAQLFDSETLILSLVFSPSEPNLLSLTLTTGQIGIVKLTDSNMELLHTIEAHSLEAWISNFGTREFSNVLFTGGDDSALMAFDLRCPESAIWSAPRIHTAGVTAILPSSEHFLKSKPYLLWTGSYDDCLRTLDLRMAPPIMPPIKKSEKNLGGGVWRLIPSKVLNDDRVLVDCMYDGARIVQPINEGADIEVVKEYREGHTSITYGADWADEHMVATCSFYDKSLRIWNTNT</sequence>
<dbReference type="STRING" id="857566.A0A1E3PLI0"/>
<dbReference type="AlphaFoldDB" id="A0A1E3PLI0"/>
<comment type="similarity">
    <text evidence="5">Belongs to the DPH7 family.</text>
</comment>
<dbReference type="SMART" id="SM00320">
    <property type="entry name" value="WD40"/>
    <property type="match status" value="3"/>
</dbReference>
<dbReference type="PROSITE" id="PS50294">
    <property type="entry name" value="WD_REPEATS_REGION"/>
    <property type="match status" value="1"/>
</dbReference>
<dbReference type="InterPro" id="IPR001680">
    <property type="entry name" value="WD40_rpt"/>
</dbReference>